<dbReference type="Proteomes" id="UP001056120">
    <property type="component" value="Linkage Group LG18"/>
</dbReference>
<keyword evidence="2" id="KW-1185">Reference proteome</keyword>
<evidence type="ECO:0000313" key="2">
    <source>
        <dbReference type="Proteomes" id="UP001056120"/>
    </source>
</evidence>
<gene>
    <name evidence="1" type="ORF">L1987_55939</name>
</gene>
<reference evidence="2" key="1">
    <citation type="journal article" date="2022" name="Mol. Ecol. Resour.">
        <title>The genomes of chicory, endive, great burdock and yacon provide insights into Asteraceae palaeo-polyploidization history and plant inulin production.</title>
        <authorList>
            <person name="Fan W."/>
            <person name="Wang S."/>
            <person name="Wang H."/>
            <person name="Wang A."/>
            <person name="Jiang F."/>
            <person name="Liu H."/>
            <person name="Zhao H."/>
            <person name="Xu D."/>
            <person name="Zhang Y."/>
        </authorList>
    </citation>
    <scope>NUCLEOTIDE SEQUENCE [LARGE SCALE GENOMIC DNA]</scope>
    <source>
        <strain evidence="2">cv. Yunnan</strain>
    </source>
</reference>
<evidence type="ECO:0000313" key="1">
    <source>
        <dbReference type="EMBL" id="KAI3756125.1"/>
    </source>
</evidence>
<organism evidence="1 2">
    <name type="scientific">Smallanthus sonchifolius</name>
    <dbReference type="NCBI Taxonomy" id="185202"/>
    <lineage>
        <taxon>Eukaryota</taxon>
        <taxon>Viridiplantae</taxon>
        <taxon>Streptophyta</taxon>
        <taxon>Embryophyta</taxon>
        <taxon>Tracheophyta</taxon>
        <taxon>Spermatophyta</taxon>
        <taxon>Magnoliopsida</taxon>
        <taxon>eudicotyledons</taxon>
        <taxon>Gunneridae</taxon>
        <taxon>Pentapetalae</taxon>
        <taxon>asterids</taxon>
        <taxon>campanulids</taxon>
        <taxon>Asterales</taxon>
        <taxon>Asteraceae</taxon>
        <taxon>Asteroideae</taxon>
        <taxon>Heliantheae alliance</taxon>
        <taxon>Millerieae</taxon>
        <taxon>Smallanthus</taxon>
    </lineage>
</organism>
<dbReference type="EMBL" id="CM042035">
    <property type="protein sequence ID" value="KAI3756125.1"/>
    <property type="molecule type" value="Genomic_DNA"/>
</dbReference>
<sequence length="456" mass="53102">MLERIFGPRRTRQFQRFLHNGKVTLLCLALTVVVLRANLGAGKFGTPEQDFNEIRETFYQYRGKRAEPRRVLEELQTAADQTTATATNNYAEFDINKLFIDEEEDVKKNPNEPYSIGPKISDWDEQRGDWLKRNPNFPNFVNGGNKPRVLLVTGSSPKPCENPVGDHYLLKSIKNKIDYCRIHGIEIFYNMALLDAEMAGFWAKLPLIRKLLLSHPEVEFLWWMDSDAMFTDMAFEIPWERYKDRNLVMHGWNEMVYDQKNWIGLNTGSFLLRNCQWSLDLIDVWAPMGPKGKIRDEAGKLLTRELKDRPVFEADDQSAMVWILASQKDRWANKVYLENHYYLHGYWGILVDRYEEMIASYHPGLGDHRWPLVTHFVGCKPCGKFGDYPVERCLKQMDRAFNFGDNQILQMYGFTHKSLASRRVKQTRNDSSNPLEVKDELSLLHPAYKAVKVSSS</sequence>
<comment type="caution">
    <text evidence="1">The sequence shown here is derived from an EMBL/GenBank/DDBJ whole genome shotgun (WGS) entry which is preliminary data.</text>
</comment>
<name>A0ACB9EBS1_9ASTR</name>
<protein>
    <submittedName>
        <fullName evidence="1">Uncharacterized protein</fullName>
    </submittedName>
</protein>
<reference evidence="1 2" key="2">
    <citation type="journal article" date="2022" name="Mol. Ecol. Resour.">
        <title>The genomes of chicory, endive, great burdock and yacon provide insights into Asteraceae paleo-polyploidization history and plant inulin production.</title>
        <authorList>
            <person name="Fan W."/>
            <person name="Wang S."/>
            <person name="Wang H."/>
            <person name="Wang A."/>
            <person name="Jiang F."/>
            <person name="Liu H."/>
            <person name="Zhao H."/>
            <person name="Xu D."/>
            <person name="Zhang Y."/>
        </authorList>
    </citation>
    <scope>NUCLEOTIDE SEQUENCE [LARGE SCALE GENOMIC DNA]</scope>
    <source>
        <strain evidence="2">cv. Yunnan</strain>
        <tissue evidence="1">Leaves</tissue>
    </source>
</reference>
<accession>A0ACB9EBS1</accession>
<proteinExistence type="predicted"/>